<dbReference type="SUPFAM" id="SSF52540">
    <property type="entry name" value="P-loop containing nucleoside triphosphate hydrolases"/>
    <property type="match status" value="1"/>
</dbReference>
<dbReference type="Gene3D" id="3.40.50.300">
    <property type="entry name" value="P-loop containing nucleotide triphosphate hydrolases"/>
    <property type="match status" value="1"/>
</dbReference>
<feature type="domain" description="Pyruvate carboxyltransferase" evidence="2">
    <location>
        <begin position="1"/>
        <end position="114"/>
    </location>
</feature>
<evidence type="ECO:0000313" key="4">
    <source>
        <dbReference type="Proteomes" id="UP000053317"/>
    </source>
</evidence>
<comment type="caution">
    <text evidence="3">The sequence shown here is derived from an EMBL/GenBank/DDBJ whole genome shotgun (WGS) entry which is preliminary data.</text>
</comment>
<dbReference type="AlphaFoldDB" id="A0A0G2EID1"/>
<dbReference type="InterPro" id="IPR000891">
    <property type="entry name" value="PYR_CT"/>
</dbReference>
<dbReference type="Gene3D" id="3.20.20.70">
    <property type="entry name" value="Aldolase class I"/>
    <property type="match status" value="1"/>
</dbReference>
<dbReference type="SUPFAM" id="SSF51569">
    <property type="entry name" value="Aldolase"/>
    <property type="match status" value="1"/>
</dbReference>
<dbReference type="PANTHER" id="PTHR46434">
    <property type="entry name" value="GENETIC INTERACTOR OF PROHIBITINS 3, MITOCHONDRIAL"/>
    <property type="match status" value="1"/>
</dbReference>
<dbReference type="InterPro" id="IPR013785">
    <property type="entry name" value="Aldolase_TIM"/>
</dbReference>
<feature type="compositionally biased region" description="Low complexity" evidence="1">
    <location>
        <begin position="524"/>
        <end position="536"/>
    </location>
</feature>
<dbReference type="EMBL" id="LCWF01000079">
    <property type="protein sequence ID" value="KKY22149.1"/>
    <property type="molecule type" value="Genomic_DNA"/>
</dbReference>
<dbReference type="InterPro" id="IPR027417">
    <property type="entry name" value="P-loop_NTPase"/>
</dbReference>
<feature type="region of interest" description="Disordered" evidence="1">
    <location>
        <begin position="161"/>
        <end position="207"/>
    </location>
</feature>
<dbReference type="InterPro" id="IPR050896">
    <property type="entry name" value="Mito_lipid_metab_GTPase"/>
</dbReference>
<dbReference type="GO" id="GO:0005739">
    <property type="term" value="C:mitochondrion"/>
    <property type="evidence" value="ECO:0007669"/>
    <property type="project" value="TreeGrafter"/>
</dbReference>
<evidence type="ECO:0000313" key="3">
    <source>
        <dbReference type="EMBL" id="KKY22149.1"/>
    </source>
</evidence>
<proteinExistence type="predicted"/>
<dbReference type="Proteomes" id="UP000053317">
    <property type="component" value="Unassembled WGS sequence"/>
</dbReference>
<sequence>MTASLLEMGCDEVSVADTTGMGTAPRTRKLLQTLSSAGILNEDLALHFHDTYGQALVNTMVGLEHGIRTFDSSVGGLGGCPYSKGATGNVATEDMVHMLHSLGLQTGIDLEKMAEIESTYEISKYLDLLPRACPGCGALTHDDPKNKAGFYGRKHIRKTARKVAKNEGIPEAPVSVDESEKEKEDLCDEGEERKSNTSNNEKSKLEDAEKLSQAVCDRCHDLAKESIGKSILHPSIASIAATIDESPFRRNHVYHVLDAADFPASLIPSVFDELDLVQQRSQNRRAKSTMYKGGRTTTVSFLITRSDILLPSQEQVDKLMPHIVDILRQALGRQSQGARLGNVHLVSSKRGWWTKELKEEIQRRGGANWMVGKVNVGKSNLFEVVYPKGNGNAEPDFDQLKEEANRLGNEISSLLLPPSQELVPYPTLPLVSSLPGTTASPIRVPFAASTGKRGELIDLPGLFRSPLEAFVKPEHQTDLVMTKRPKPDQISIKMNQSLLLGGGLVRITPYSPSEATPEPDSKEPPTSNPDISDSSPPINDLVFLAHPFLPHTVSSHLTSTTKAIEIQSGTLSSGINSLLSPDAAGPHMCSAGIFTLDKDVTKTYASKLLEGRSRQDRKKVSDLPFRIFAKDIIIEGIGWVEITCAVRLKRNTTNTRPSDTESHSPDFSITPTMENQTDPFLTIPRPQIQVFTPHGKGIAERESLGIYNQIVSHVRQRKKGPEKSLRFWKKGR</sequence>
<organism evidence="3 4">
    <name type="scientific">Phaeomoniella chlamydospora</name>
    <name type="common">Phaeoacremonium chlamydosporum</name>
    <dbReference type="NCBI Taxonomy" id="158046"/>
    <lineage>
        <taxon>Eukaryota</taxon>
        <taxon>Fungi</taxon>
        <taxon>Dikarya</taxon>
        <taxon>Ascomycota</taxon>
        <taxon>Pezizomycotina</taxon>
        <taxon>Eurotiomycetes</taxon>
        <taxon>Chaetothyriomycetidae</taxon>
        <taxon>Phaeomoniellales</taxon>
        <taxon>Phaeomoniellaceae</taxon>
        <taxon>Phaeomoniella</taxon>
    </lineage>
</organism>
<dbReference type="OrthoDB" id="1696305at2759"/>
<dbReference type="PANTHER" id="PTHR46434:SF1">
    <property type="entry name" value="GENETIC INTERACTOR OF PROHIBITINS 3, MITOCHONDRIAL"/>
    <property type="match status" value="1"/>
</dbReference>
<evidence type="ECO:0000259" key="2">
    <source>
        <dbReference type="PROSITE" id="PS50991"/>
    </source>
</evidence>
<gene>
    <name evidence="3" type="ORF">UCRPC4_g03336</name>
</gene>
<name>A0A0G2EID1_PHACM</name>
<dbReference type="PROSITE" id="PS50991">
    <property type="entry name" value="PYR_CT"/>
    <property type="match status" value="1"/>
</dbReference>
<keyword evidence="4" id="KW-1185">Reference proteome</keyword>
<evidence type="ECO:0000256" key="1">
    <source>
        <dbReference type="SAM" id="MobiDB-lite"/>
    </source>
</evidence>
<feature type="region of interest" description="Disordered" evidence="1">
    <location>
        <begin position="509"/>
        <end position="536"/>
    </location>
</feature>
<feature type="compositionally biased region" description="Basic and acidic residues" evidence="1">
    <location>
        <begin position="191"/>
        <end position="207"/>
    </location>
</feature>
<reference evidence="3 4" key="2">
    <citation type="submission" date="2015-05" db="EMBL/GenBank/DDBJ databases">
        <authorList>
            <person name="Morales-Cruz A."/>
            <person name="Amrine K.C."/>
            <person name="Cantu D."/>
        </authorList>
    </citation>
    <scope>NUCLEOTIDE SEQUENCE [LARGE SCALE GENOMIC DNA]</scope>
    <source>
        <strain evidence="3">UCRPC4</strain>
    </source>
</reference>
<dbReference type="GO" id="GO:0044283">
    <property type="term" value="P:small molecule biosynthetic process"/>
    <property type="evidence" value="ECO:0007669"/>
    <property type="project" value="UniProtKB-ARBA"/>
</dbReference>
<dbReference type="GO" id="GO:0003824">
    <property type="term" value="F:catalytic activity"/>
    <property type="evidence" value="ECO:0007669"/>
    <property type="project" value="InterPro"/>
</dbReference>
<protein>
    <recommendedName>
        <fullName evidence="2">Pyruvate carboxyltransferase domain-containing protein</fullName>
    </recommendedName>
</protein>
<dbReference type="Pfam" id="PF00682">
    <property type="entry name" value="HMGL-like"/>
    <property type="match status" value="1"/>
</dbReference>
<accession>A0A0G2EID1</accession>
<reference evidence="3 4" key="1">
    <citation type="submission" date="2015-05" db="EMBL/GenBank/DDBJ databases">
        <title>Distinctive expansion of gene families associated with plant cell wall degradation and secondary metabolism in the genomes of grapevine trunk pathogens.</title>
        <authorList>
            <person name="Lawrence D.P."/>
            <person name="Travadon R."/>
            <person name="Rolshausen P.E."/>
            <person name="Baumgartner K."/>
        </authorList>
    </citation>
    <scope>NUCLEOTIDE SEQUENCE [LARGE SCALE GENOMIC DNA]</scope>
    <source>
        <strain evidence="3">UCRPC4</strain>
    </source>
</reference>